<dbReference type="PRINTS" id="PR00080">
    <property type="entry name" value="SDRFAMILY"/>
</dbReference>
<dbReference type="Gene3D" id="3.40.50.720">
    <property type="entry name" value="NAD(P)-binding Rossmann-like Domain"/>
    <property type="match status" value="1"/>
</dbReference>
<keyword evidence="4" id="KW-1185">Reference proteome</keyword>
<name>A0A9X3E7V9_9HYPH</name>
<dbReference type="InterPro" id="IPR057326">
    <property type="entry name" value="KR_dom"/>
</dbReference>
<dbReference type="InterPro" id="IPR036291">
    <property type="entry name" value="NAD(P)-bd_dom_sf"/>
</dbReference>
<accession>A0A9X3E7V9</accession>
<comment type="caution">
    <text evidence="3">The sequence shown here is derived from an EMBL/GenBank/DDBJ whole genome shotgun (WGS) entry which is preliminary data.</text>
</comment>
<feature type="domain" description="Ketoreductase" evidence="2">
    <location>
        <begin position="8"/>
        <end position="193"/>
    </location>
</feature>
<dbReference type="Pfam" id="PF13561">
    <property type="entry name" value="adh_short_C2"/>
    <property type="match status" value="1"/>
</dbReference>
<gene>
    <name evidence="3" type="ORF">OSH07_03815</name>
</gene>
<dbReference type="SUPFAM" id="SSF51735">
    <property type="entry name" value="NAD(P)-binding Rossmann-fold domains"/>
    <property type="match status" value="1"/>
</dbReference>
<dbReference type="PANTHER" id="PTHR43975:SF2">
    <property type="entry name" value="EG:BACR7A4.14 PROTEIN-RELATED"/>
    <property type="match status" value="1"/>
</dbReference>
<organism evidence="3 4">
    <name type="scientific">Kaistia nematophila</name>
    <dbReference type="NCBI Taxonomy" id="2994654"/>
    <lineage>
        <taxon>Bacteria</taxon>
        <taxon>Pseudomonadati</taxon>
        <taxon>Pseudomonadota</taxon>
        <taxon>Alphaproteobacteria</taxon>
        <taxon>Hyphomicrobiales</taxon>
        <taxon>Kaistiaceae</taxon>
        <taxon>Kaistia</taxon>
    </lineage>
</organism>
<reference evidence="3" key="1">
    <citation type="submission" date="2022-11" db="EMBL/GenBank/DDBJ databases">
        <title>Biodiversity and phylogenetic relationships of bacteria.</title>
        <authorList>
            <person name="Machado R.A.R."/>
            <person name="Bhat A."/>
            <person name="Loulou A."/>
            <person name="Kallel S."/>
        </authorList>
    </citation>
    <scope>NUCLEOTIDE SEQUENCE</scope>
    <source>
        <strain evidence="3">K-TC2</strain>
    </source>
</reference>
<dbReference type="PRINTS" id="PR00081">
    <property type="entry name" value="GDHRDH"/>
</dbReference>
<dbReference type="CDD" id="cd05233">
    <property type="entry name" value="SDR_c"/>
    <property type="match status" value="1"/>
</dbReference>
<dbReference type="SMART" id="SM00822">
    <property type="entry name" value="PKS_KR"/>
    <property type="match status" value="1"/>
</dbReference>
<protein>
    <submittedName>
        <fullName evidence="3">SDR family oxidoreductase</fullName>
    </submittedName>
</protein>
<dbReference type="AlphaFoldDB" id="A0A9X3E7V9"/>
<dbReference type="PROSITE" id="PS00061">
    <property type="entry name" value="ADH_SHORT"/>
    <property type="match status" value="1"/>
</dbReference>
<evidence type="ECO:0000313" key="3">
    <source>
        <dbReference type="EMBL" id="MCX5568315.1"/>
    </source>
</evidence>
<dbReference type="InterPro" id="IPR020904">
    <property type="entry name" value="Sc_DH/Rdtase_CS"/>
</dbReference>
<dbReference type="InterPro" id="IPR002347">
    <property type="entry name" value="SDR_fam"/>
</dbReference>
<dbReference type="NCBIfam" id="NF004847">
    <property type="entry name" value="PRK06198.1"/>
    <property type="match status" value="1"/>
</dbReference>
<dbReference type="PANTHER" id="PTHR43975">
    <property type="entry name" value="ZGC:101858"/>
    <property type="match status" value="1"/>
</dbReference>
<evidence type="ECO:0000313" key="4">
    <source>
        <dbReference type="Proteomes" id="UP001144805"/>
    </source>
</evidence>
<evidence type="ECO:0000259" key="2">
    <source>
        <dbReference type="SMART" id="SM00822"/>
    </source>
</evidence>
<evidence type="ECO:0000256" key="1">
    <source>
        <dbReference type="ARBA" id="ARBA00006484"/>
    </source>
</evidence>
<dbReference type="Proteomes" id="UP001144805">
    <property type="component" value="Unassembled WGS sequence"/>
</dbReference>
<dbReference type="EMBL" id="JAPKNK010000001">
    <property type="protein sequence ID" value="MCX5568315.1"/>
    <property type="molecule type" value="Genomic_DNA"/>
</dbReference>
<sequence length="261" mass="27264">MEARVDGKILLVTGGTQGVGRAVALEAARSGAEGVMLVGRNPQRGAAVVAELEALGVGGGFVSVDLAAADAAAIVLDAALDRFDHIDALVNAAASTDRGSIAEADIDFFDTVFATNVRTPMFLMQGVIQHLRSREAPGAIVNVLSVNAYGGTPELGVYASSKAALLTLTKNAAHSHRFDRISVNGINLGWADTPGEREMQAVKLGKGEGWLADAEAMMPWGRLIKPDDVARLALFLLSDASLPMTGAIVDQIQDYVVGVRD</sequence>
<comment type="similarity">
    <text evidence="1">Belongs to the short-chain dehydrogenases/reductases (SDR) family.</text>
</comment>
<dbReference type="FunFam" id="3.40.50.720:FF:000084">
    <property type="entry name" value="Short-chain dehydrogenase reductase"/>
    <property type="match status" value="1"/>
</dbReference>
<dbReference type="RefSeq" id="WP_266337263.1">
    <property type="nucleotide sequence ID" value="NZ_JAPKNK010000001.1"/>
</dbReference>
<proteinExistence type="inferred from homology"/>